<comment type="caution">
    <text evidence="2">The sequence shown here is derived from an EMBL/GenBank/DDBJ whole genome shotgun (WGS) entry which is preliminary data.</text>
</comment>
<evidence type="ECO:0000313" key="3">
    <source>
        <dbReference type="Proteomes" id="UP000242188"/>
    </source>
</evidence>
<evidence type="ECO:0000313" key="2">
    <source>
        <dbReference type="EMBL" id="OWF36766.1"/>
    </source>
</evidence>
<reference evidence="2 3" key="1">
    <citation type="journal article" date="2017" name="Nat. Ecol. Evol.">
        <title>Scallop genome provides insights into evolution of bilaterian karyotype and development.</title>
        <authorList>
            <person name="Wang S."/>
            <person name="Zhang J."/>
            <person name="Jiao W."/>
            <person name="Li J."/>
            <person name="Xun X."/>
            <person name="Sun Y."/>
            <person name="Guo X."/>
            <person name="Huan P."/>
            <person name="Dong B."/>
            <person name="Zhang L."/>
            <person name="Hu X."/>
            <person name="Sun X."/>
            <person name="Wang J."/>
            <person name="Zhao C."/>
            <person name="Wang Y."/>
            <person name="Wang D."/>
            <person name="Huang X."/>
            <person name="Wang R."/>
            <person name="Lv J."/>
            <person name="Li Y."/>
            <person name="Zhang Z."/>
            <person name="Liu B."/>
            <person name="Lu W."/>
            <person name="Hui Y."/>
            <person name="Liang J."/>
            <person name="Zhou Z."/>
            <person name="Hou R."/>
            <person name="Li X."/>
            <person name="Liu Y."/>
            <person name="Li H."/>
            <person name="Ning X."/>
            <person name="Lin Y."/>
            <person name="Zhao L."/>
            <person name="Xing Q."/>
            <person name="Dou J."/>
            <person name="Li Y."/>
            <person name="Mao J."/>
            <person name="Guo H."/>
            <person name="Dou H."/>
            <person name="Li T."/>
            <person name="Mu C."/>
            <person name="Jiang W."/>
            <person name="Fu Q."/>
            <person name="Fu X."/>
            <person name="Miao Y."/>
            <person name="Liu J."/>
            <person name="Yu Q."/>
            <person name="Li R."/>
            <person name="Liao H."/>
            <person name="Li X."/>
            <person name="Kong Y."/>
            <person name="Jiang Z."/>
            <person name="Chourrout D."/>
            <person name="Li R."/>
            <person name="Bao Z."/>
        </authorList>
    </citation>
    <scope>NUCLEOTIDE SEQUENCE [LARGE SCALE GENOMIC DNA]</scope>
    <source>
        <strain evidence="2 3">PY_sf001</strain>
    </source>
</reference>
<feature type="region of interest" description="Disordered" evidence="1">
    <location>
        <begin position="103"/>
        <end position="129"/>
    </location>
</feature>
<organism evidence="2 3">
    <name type="scientific">Mizuhopecten yessoensis</name>
    <name type="common">Japanese scallop</name>
    <name type="synonym">Patinopecten yessoensis</name>
    <dbReference type="NCBI Taxonomy" id="6573"/>
    <lineage>
        <taxon>Eukaryota</taxon>
        <taxon>Metazoa</taxon>
        <taxon>Spiralia</taxon>
        <taxon>Lophotrochozoa</taxon>
        <taxon>Mollusca</taxon>
        <taxon>Bivalvia</taxon>
        <taxon>Autobranchia</taxon>
        <taxon>Pteriomorphia</taxon>
        <taxon>Pectinida</taxon>
        <taxon>Pectinoidea</taxon>
        <taxon>Pectinidae</taxon>
        <taxon>Mizuhopecten</taxon>
    </lineage>
</organism>
<keyword evidence="3" id="KW-1185">Reference proteome</keyword>
<proteinExistence type="predicted"/>
<evidence type="ECO:0000256" key="1">
    <source>
        <dbReference type="SAM" id="MobiDB-lite"/>
    </source>
</evidence>
<dbReference type="OrthoDB" id="6204481at2759"/>
<dbReference type="EMBL" id="NEDP02076386">
    <property type="protein sequence ID" value="OWF36766.1"/>
    <property type="molecule type" value="Genomic_DNA"/>
</dbReference>
<gene>
    <name evidence="2" type="ORF">KP79_PYT02893</name>
</gene>
<name>A0A210PK35_MIZYE</name>
<accession>A0A210PK35</accession>
<feature type="compositionally biased region" description="Polar residues" evidence="1">
    <location>
        <begin position="1"/>
        <end position="25"/>
    </location>
</feature>
<protein>
    <submittedName>
        <fullName evidence="2">Uncharacterized protein</fullName>
    </submittedName>
</protein>
<dbReference type="AlphaFoldDB" id="A0A210PK35"/>
<feature type="region of interest" description="Disordered" evidence="1">
    <location>
        <begin position="1"/>
        <end position="47"/>
    </location>
</feature>
<dbReference type="Proteomes" id="UP000242188">
    <property type="component" value="Unassembled WGS sequence"/>
</dbReference>
<sequence>MQQEAEGITSSDTPEVPTVGNSGNYSKAEPQMSCGDSQQTDPKTSYGLDKAVPDCEKTLNNEAGLCSTGDERMASFHIGEQCLTGIIPQRTITYELSQVRHKSATFPSDTKKRSPVDGPTHLPVRPKSPDYVLPSVARAASPTEVFKPMDTIDSLYSAPWGSTYDQDTSLWLPDVSITPLDRICSFEYLHTTKPKPLCVSSLGNVDHTCSAVCEDDPTCVTYHTMADTIASEMPVNTDKGRLSSAIKPVNQERPILPSVNRVSPPKVPSVAVNVKSPQNKKRPPYSVNLALFTAFKMGVSPVIFHRAGIKAIIKHNSRKVKESTDHDTNRHDRDGYFIPIYVPKRCTTVSALSTVLQTSTAVIFGKTAFKYVKNGEKGSDKSQTTTNRDLKVNMNDTVKPRNQSTCSLGTPQRNLNNDTQKHCSSLAVTQQPDIPLSALTHIPVTTNVPNHGENPETKEIAISVAVKPVVGSMMSLAARRHDNSTYMALSSLLVTTTTVVLGDAMENSCVELTEIELSEKVPEVETKVNNRRSVLDILFCVSMYTEYRE</sequence>
<feature type="compositionally biased region" description="Polar residues" evidence="1">
    <location>
        <begin position="34"/>
        <end position="43"/>
    </location>
</feature>